<evidence type="ECO:0000313" key="2">
    <source>
        <dbReference type="Proteomes" id="UP000299102"/>
    </source>
</evidence>
<organism evidence="1 2">
    <name type="scientific">Eumeta variegata</name>
    <name type="common">Bagworm moth</name>
    <name type="synonym">Eumeta japonica</name>
    <dbReference type="NCBI Taxonomy" id="151549"/>
    <lineage>
        <taxon>Eukaryota</taxon>
        <taxon>Metazoa</taxon>
        <taxon>Ecdysozoa</taxon>
        <taxon>Arthropoda</taxon>
        <taxon>Hexapoda</taxon>
        <taxon>Insecta</taxon>
        <taxon>Pterygota</taxon>
        <taxon>Neoptera</taxon>
        <taxon>Endopterygota</taxon>
        <taxon>Lepidoptera</taxon>
        <taxon>Glossata</taxon>
        <taxon>Ditrysia</taxon>
        <taxon>Tineoidea</taxon>
        <taxon>Psychidae</taxon>
        <taxon>Oiketicinae</taxon>
        <taxon>Eumeta</taxon>
    </lineage>
</organism>
<dbReference type="AlphaFoldDB" id="A0A4C1TLB1"/>
<sequence>MIHSEIFEFDRIGEPRATRSRNLSKRNGCLRAPAQRRMGLRARTSPRRLPITFVHSYRIRRNRCISKKTPGKCKQVAHQGFRKNANYTSASDVGAAQHTLRMAREPLSHAARRRTSGYLSNLRAGRHGRWHFARLRGRAAAPAVTHDGVTQTREREPSSSVRPPIGILLLLIDQYSESFELSPKRTAAARAGRVRSARIVFFWLSS</sequence>
<dbReference type="EMBL" id="BGZK01000068">
    <property type="protein sequence ID" value="GBP14996.1"/>
    <property type="molecule type" value="Genomic_DNA"/>
</dbReference>
<dbReference type="Proteomes" id="UP000299102">
    <property type="component" value="Unassembled WGS sequence"/>
</dbReference>
<gene>
    <name evidence="1" type="ORF">EVAR_6644_1</name>
</gene>
<comment type="caution">
    <text evidence="1">The sequence shown here is derived from an EMBL/GenBank/DDBJ whole genome shotgun (WGS) entry which is preliminary data.</text>
</comment>
<reference evidence="1 2" key="1">
    <citation type="journal article" date="2019" name="Commun. Biol.">
        <title>The bagworm genome reveals a unique fibroin gene that provides high tensile strength.</title>
        <authorList>
            <person name="Kono N."/>
            <person name="Nakamura H."/>
            <person name="Ohtoshi R."/>
            <person name="Tomita M."/>
            <person name="Numata K."/>
            <person name="Arakawa K."/>
        </authorList>
    </citation>
    <scope>NUCLEOTIDE SEQUENCE [LARGE SCALE GENOMIC DNA]</scope>
</reference>
<proteinExistence type="predicted"/>
<keyword evidence="2" id="KW-1185">Reference proteome</keyword>
<protein>
    <submittedName>
        <fullName evidence="1">Uncharacterized protein</fullName>
    </submittedName>
</protein>
<name>A0A4C1TLB1_EUMVA</name>
<accession>A0A4C1TLB1</accession>
<evidence type="ECO:0000313" key="1">
    <source>
        <dbReference type="EMBL" id="GBP14996.1"/>
    </source>
</evidence>